<organism evidence="2 3">
    <name type="scientific">Dongia sedimenti</name>
    <dbReference type="NCBI Taxonomy" id="3064282"/>
    <lineage>
        <taxon>Bacteria</taxon>
        <taxon>Pseudomonadati</taxon>
        <taxon>Pseudomonadota</taxon>
        <taxon>Alphaproteobacteria</taxon>
        <taxon>Rhodospirillales</taxon>
        <taxon>Dongiaceae</taxon>
        <taxon>Dongia</taxon>
    </lineage>
</organism>
<evidence type="ECO:0000313" key="2">
    <source>
        <dbReference type="EMBL" id="MDQ7250979.1"/>
    </source>
</evidence>
<sequence length="103" mass="11987">MLKQHDQDLAESRLSGLIAKLPRRMATFVRWLRDPKRLWLRVPLGLLLFCGGFLGILPVLGFWMVPLGVVLMAQDIGPLRRGVYRLINWAARRRPRWFGESYS</sequence>
<accession>A0ABU0YTD9</accession>
<reference evidence="3" key="1">
    <citation type="submission" date="2023-08" db="EMBL/GenBank/DDBJ databases">
        <title>Rhodospirillaceae gen. nov., a novel taxon isolated from the Yangtze River Yuezi River estuary sludge.</title>
        <authorList>
            <person name="Ruan L."/>
        </authorList>
    </citation>
    <scope>NUCLEOTIDE SEQUENCE [LARGE SCALE GENOMIC DNA]</scope>
    <source>
        <strain evidence="3">R-7</strain>
    </source>
</reference>
<dbReference type="Proteomes" id="UP001230156">
    <property type="component" value="Unassembled WGS sequence"/>
</dbReference>
<feature type="transmembrane region" description="Helical" evidence="1">
    <location>
        <begin position="38"/>
        <end position="65"/>
    </location>
</feature>
<comment type="caution">
    <text evidence="2">The sequence shown here is derived from an EMBL/GenBank/DDBJ whole genome shotgun (WGS) entry which is preliminary data.</text>
</comment>
<dbReference type="EMBL" id="JAUYVI010000008">
    <property type="protein sequence ID" value="MDQ7250979.1"/>
    <property type="molecule type" value="Genomic_DNA"/>
</dbReference>
<keyword evidence="3" id="KW-1185">Reference proteome</keyword>
<evidence type="ECO:0000313" key="3">
    <source>
        <dbReference type="Proteomes" id="UP001230156"/>
    </source>
</evidence>
<dbReference type="RefSeq" id="WP_379960886.1">
    <property type="nucleotide sequence ID" value="NZ_JAUYVI010000008.1"/>
</dbReference>
<keyword evidence="1" id="KW-1133">Transmembrane helix</keyword>
<evidence type="ECO:0008006" key="4">
    <source>
        <dbReference type="Google" id="ProtNLM"/>
    </source>
</evidence>
<protein>
    <recommendedName>
        <fullName evidence="4">Transmembrane protein PGPGW</fullName>
    </recommendedName>
</protein>
<keyword evidence="1" id="KW-0472">Membrane</keyword>
<keyword evidence="1" id="KW-0812">Transmembrane</keyword>
<proteinExistence type="predicted"/>
<evidence type="ECO:0000256" key="1">
    <source>
        <dbReference type="SAM" id="Phobius"/>
    </source>
</evidence>
<gene>
    <name evidence="2" type="ORF">Q8A70_25050</name>
</gene>
<name>A0ABU0YTD9_9PROT</name>